<dbReference type="SUPFAM" id="SSF53098">
    <property type="entry name" value="Ribonuclease H-like"/>
    <property type="match status" value="1"/>
</dbReference>
<dbReference type="RefSeq" id="XP_009535377.1">
    <property type="nucleotide sequence ID" value="XM_009537082.1"/>
</dbReference>
<accession>G5A5Y9</accession>
<keyword evidence="3" id="KW-1185">Reference proteome</keyword>
<dbReference type="GeneID" id="20660782"/>
<dbReference type="EMBL" id="JH159160">
    <property type="protein sequence ID" value="EGZ08744.1"/>
    <property type="molecule type" value="Genomic_DNA"/>
</dbReference>
<evidence type="ECO:0000259" key="1">
    <source>
        <dbReference type="Pfam" id="PF17921"/>
    </source>
</evidence>
<evidence type="ECO:0000313" key="2">
    <source>
        <dbReference type="EMBL" id="EGZ08744.1"/>
    </source>
</evidence>
<protein>
    <recommendedName>
        <fullName evidence="1">Integrase zinc-binding domain-containing protein</fullName>
    </recommendedName>
</protein>
<dbReference type="STRING" id="1094619.G5A5Y9"/>
<organism evidence="2 3">
    <name type="scientific">Phytophthora sojae (strain P6497)</name>
    <name type="common">Soybean stem and root rot agent</name>
    <name type="synonym">Phytophthora megasperma f. sp. glycines</name>
    <dbReference type="NCBI Taxonomy" id="1094619"/>
    <lineage>
        <taxon>Eukaryota</taxon>
        <taxon>Sar</taxon>
        <taxon>Stramenopiles</taxon>
        <taxon>Oomycota</taxon>
        <taxon>Peronosporomycetes</taxon>
        <taxon>Peronosporales</taxon>
        <taxon>Peronosporaceae</taxon>
        <taxon>Phytophthora</taxon>
    </lineage>
</organism>
<dbReference type="InterPro" id="IPR012337">
    <property type="entry name" value="RNaseH-like_sf"/>
</dbReference>
<evidence type="ECO:0000313" key="3">
    <source>
        <dbReference type="Proteomes" id="UP000002640"/>
    </source>
</evidence>
<feature type="domain" description="Integrase zinc-binding" evidence="1">
    <location>
        <begin position="3"/>
        <end position="30"/>
    </location>
</feature>
<dbReference type="InterPro" id="IPR052160">
    <property type="entry name" value="Gypsy_RT_Integrase-like"/>
</dbReference>
<name>G5A5Y9_PHYSP</name>
<dbReference type="Gene3D" id="3.30.420.10">
    <property type="entry name" value="Ribonuclease H-like superfamily/Ribonuclease H"/>
    <property type="match status" value="2"/>
</dbReference>
<dbReference type="InParanoid" id="G5A5Y9"/>
<gene>
    <name evidence="2" type="ORF">PHYSODRAFT_524555</name>
</gene>
<dbReference type="GO" id="GO:0003676">
    <property type="term" value="F:nucleic acid binding"/>
    <property type="evidence" value="ECO:0007669"/>
    <property type="project" value="InterPro"/>
</dbReference>
<feature type="non-terminal residue" evidence="2">
    <location>
        <position position="1"/>
    </location>
</feature>
<dbReference type="InterPro" id="IPR041588">
    <property type="entry name" value="Integrase_H2C2"/>
</dbReference>
<sequence length="202" mass="23411">TRSRVFHWDGMEKDVKKLVDGCTECLKAKHPTVRYGKLPPKTVEVWPWFEIAVDSIGPYGSQKFRALSIIDTATRLMELLPVINPDSAEAAYLVDRHWLCRYPKPVRFIHDGGSEFKREVHRVIGEKMRTQEITTSEEWESFLHNTTFAARGSNHSMLKASPAQLAFGRDMFVDLAHKTDWEAEHLRKVQLVRLHNERENRG</sequence>
<dbReference type="KEGG" id="psoj:PHYSODRAFT_524555"/>
<proteinExistence type="predicted"/>
<dbReference type="Pfam" id="PF17921">
    <property type="entry name" value="Integrase_H2C2"/>
    <property type="match status" value="1"/>
</dbReference>
<reference evidence="2 3" key="1">
    <citation type="journal article" date="2006" name="Science">
        <title>Phytophthora genome sequences uncover evolutionary origins and mechanisms of pathogenesis.</title>
        <authorList>
            <person name="Tyler B.M."/>
            <person name="Tripathy S."/>
            <person name="Zhang X."/>
            <person name="Dehal P."/>
            <person name="Jiang R.H."/>
            <person name="Aerts A."/>
            <person name="Arredondo F.D."/>
            <person name="Baxter L."/>
            <person name="Bensasson D."/>
            <person name="Beynon J.L."/>
            <person name="Chapman J."/>
            <person name="Damasceno C.M."/>
            <person name="Dorrance A.E."/>
            <person name="Dou D."/>
            <person name="Dickerman A.W."/>
            <person name="Dubchak I.L."/>
            <person name="Garbelotto M."/>
            <person name="Gijzen M."/>
            <person name="Gordon S.G."/>
            <person name="Govers F."/>
            <person name="Grunwald N.J."/>
            <person name="Huang W."/>
            <person name="Ivors K.L."/>
            <person name="Jones R.W."/>
            <person name="Kamoun S."/>
            <person name="Krampis K."/>
            <person name="Lamour K.H."/>
            <person name="Lee M.K."/>
            <person name="McDonald W.H."/>
            <person name="Medina M."/>
            <person name="Meijer H.J."/>
            <person name="Nordberg E.K."/>
            <person name="Maclean D.J."/>
            <person name="Ospina-Giraldo M.D."/>
            <person name="Morris P.F."/>
            <person name="Phuntumart V."/>
            <person name="Putnam N.H."/>
            <person name="Rash S."/>
            <person name="Rose J.K."/>
            <person name="Sakihama Y."/>
            <person name="Salamov A.A."/>
            <person name="Savidor A."/>
            <person name="Scheuring C.F."/>
            <person name="Smith B.M."/>
            <person name="Sobral B.W."/>
            <person name="Terry A."/>
            <person name="Torto-Alalibo T.A."/>
            <person name="Win J."/>
            <person name="Xu Z."/>
            <person name="Zhang H."/>
            <person name="Grigoriev I.V."/>
            <person name="Rokhsar D.S."/>
            <person name="Boore J.L."/>
        </authorList>
    </citation>
    <scope>NUCLEOTIDE SEQUENCE [LARGE SCALE GENOMIC DNA]</scope>
    <source>
        <strain evidence="2 3">P6497</strain>
    </source>
</reference>
<dbReference type="AlphaFoldDB" id="G5A5Y9"/>
<dbReference type="Proteomes" id="UP000002640">
    <property type="component" value="Unassembled WGS sequence"/>
</dbReference>
<dbReference type="PANTHER" id="PTHR47266">
    <property type="entry name" value="ENDONUCLEASE-RELATED"/>
    <property type="match status" value="1"/>
</dbReference>
<dbReference type="InterPro" id="IPR036397">
    <property type="entry name" value="RNaseH_sf"/>
</dbReference>